<organism evidence="1">
    <name type="scientific">Sesamum latifolium</name>
    <dbReference type="NCBI Taxonomy" id="2727402"/>
    <lineage>
        <taxon>Eukaryota</taxon>
        <taxon>Viridiplantae</taxon>
        <taxon>Streptophyta</taxon>
        <taxon>Embryophyta</taxon>
        <taxon>Tracheophyta</taxon>
        <taxon>Spermatophyta</taxon>
        <taxon>Magnoliopsida</taxon>
        <taxon>eudicotyledons</taxon>
        <taxon>Gunneridae</taxon>
        <taxon>Pentapetalae</taxon>
        <taxon>asterids</taxon>
        <taxon>lamiids</taxon>
        <taxon>Lamiales</taxon>
        <taxon>Pedaliaceae</taxon>
        <taxon>Sesamum</taxon>
    </lineage>
</organism>
<gene>
    <name evidence="1" type="ORF">Slati_3728700</name>
</gene>
<dbReference type="EMBL" id="JACGWN010000013">
    <property type="protein sequence ID" value="KAL0411390.1"/>
    <property type="molecule type" value="Genomic_DNA"/>
</dbReference>
<protein>
    <recommendedName>
        <fullName evidence="2">Ankyrin repeat family protein</fullName>
    </recommendedName>
</protein>
<sequence>MPVELLAVTDDIGNTSRREAAATILVSKKPDLLYIPNDFGYFPVQVAALFARKDTLQYLISVTEDDFGVNPYAGSKGLELLHFVIEADYFGELICTSMGQVLLECQFELEGVWLNL</sequence>
<reference evidence="1" key="2">
    <citation type="journal article" date="2024" name="Plant">
        <title>Genomic evolution and insights into agronomic trait innovations of Sesamum species.</title>
        <authorList>
            <person name="Miao H."/>
            <person name="Wang L."/>
            <person name="Qu L."/>
            <person name="Liu H."/>
            <person name="Sun Y."/>
            <person name="Le M."/>
            <person name="Wang Q."/>
            <person name="Wei S."/>
            <person name="Zheng Y."/>
            <person name="Lin W."/>
            <person name="Duan Y."/>
            <person name="Cao H."/>
            <person name="Xiong S."/>
            <person name="Wang X."/>
            <person name="Wei L."/>
            <person name="Li C."/>
            <person name="Ma Q."/>
            <person name="Ju M."/>
            <person name="Zhao R."/>
            <person name="Li G."/>
            <person name="Mu C."/>
            <person name="Tian Q."/>
            <person name="Mei H."/>
            <person name="Zhang T."/>
            <person name="Gao T."/>
            <person name="Zhang H."/>
        </authorList>
    </citation>
    <scope>NUCLEOTIDE SEQUENCE</scope>
    <source>
        <strain evidence="1">KEN1</strain>
    </source>
</reference>
<evidence type="ECO:0000313" key="1">
    <source>
        <dbReference type="EMBL" id="KAL0411390.1"/>
    </source>
</evidence>
<name>A0AAW2U4G7_9LAMI</name>
<comment type="caution">
    <text evidence="1">The sequence shown here is derived from an EMBL/GenBank/DDBJ whole genome shotgun (WGS) entry which is preliminary data.</text>
</comment>
<evidence type="ECO:0008006" key="2">
    <source>
        <dbReference type="Google" id="ProtNLM"/>
    </source>
</evidence>
<reference evidence="1" key="1">
    <citation type="submission" date="2020-06" db="EMBL/GenBank/DDBJ databases">
        <authorList>
            <person name="Li T."/>
            <person name="Hu X."/>
            <person name="Zhang T."/>
            <person name="Song X."/>
            <person name="Zhang H."/>
            <person name="Dai N."/>
            <person name="Sheng W."/>
            <person name="Hou X."/>
            <person name="Wei L."/>
        </authorList>
    </citation>
    <scope>NUCLEOTIDE SEQUENCE</scope>
    <source>
        <strain evidence="1">KEN1</strain>
        <tissue evidence="1">Leaf</tissue>
    </source>
</reference>
<accession>A0AAW2U4G7</accession>
<dbReference type="AlphaFoldDB" id="A0AAW2U4G7"/>
<proteinExistence type="predicted"/>